<dbReference type="EMBL" id="JARBJD010000248">
    <property type="protein sequence ID" value="KAK2945765.1"/>
    <property type="molecule type" value="Genomic_DNA"/>
</dbReference>
<evidence type="ECO:0000313" key="2">
    <source>
        <dbReference type="EMBL" id="KAK2945765.1"/>
    </source>
</evidence>
<organism evidence="2 3">
    <name type="scientific">Blattamonas nauphoetae</name>
    <dbReference type="NCBI Taxonomy" id="2049346"/>
    <lineage>
        <taxon>Eukaryota</taxon>
        <taxon>Metamonada</taxon>
        <taxon>Preaxostyla</taxon>
        <taxon>Oxymonadida</taxon>
        <taxon>Blattamonas</taxon>
    </lineage>
</organism>
<evidence type="ECO:0000256" key="1">
    <source>
        <dbReference type="SAM" id="Coils"/>
    </source>
</evidence>
<keyword evidence="3" id="KW-1185">Reference proteome</keyword>
<evidence type="ECO:0000313" key="3">
    <source>
        <dbReference type="Proteomes" id="UP001281761"/>
    </source>
</evidence>
<protein>
    <submittedName>
        <fullName evidence="2">Uncharacterized protein</fullName>
    </submittedName>
</protein>
<name>A0ABQ9X251_9EUKA</name>
<proteinExistence type="predicted"/>
<comment type="caution">
    <text evidence="2">The sequence shown here is derived from an EMBL/GenBank/DDBJ whole genome shotgun (WGS) entry which is preliminary data.</text>
</comment>
<sequence>MALSSEFTSNEPVLNPILETVSPGHPFKDEKETEQTTLVKLLVDISCDDPTSLTMTTLDVLFVVASETDWGLKVVLKHAPIHVFEQLCEKMPPSNCRLFLPKLLLLIGMSSEDENVRICESSIPSSLLVRFVPTRNEHVRTAIGKCLLLMTSTPRSSSAFLSRHEASFRATLEEIEDSGLSQLFLESLAAIMFSPNTTVLTLVCQSLDRHARRREIAASFLARHTLLFTLAGPPDNPVMFTERLGETLSDRLSRLQTLLADSKTQPNKLVEGSTIAQICWLTEFVVSGYSLLDYLRKDQKPSKDTVMADCRFNPVLISAIDASLRATKDLVSTSTSLSSSTVTSLRHIVEIVTNGFGSLVYRLDKSDTHFRQVLITQRFFPLVKATITTCLHLQSHVASIPADQKAGLSATINSALTMSWKIITRSLDSSMKDLHPAVESAFADGSDMFSLIERTSQQLNTNLLMDLLSHTNGGSSSLRTVSIFLKENMIERVLTRVQPSTVPLADRAFHEHLLSLISNMSCGTALLSWRPEARPSEPLLHFNRVVVPAKRYLMFVLQRDEYVYDPSDAFVSQLNQILKYIILLEKELHREGKDVETGREEWEVGWLVEMSNKKNFKERLHSMEEDKEMRKKEKKRWKKRAARLRQAGLDDALEAWLTPRETYDCLLRLNKAVGMNHVNLAFQRHYRLF</sequence>
<feature type="coiled-coil region" evidence="1">
    <location>
        <begin position="613"/>
        <end position="640"/>
    </location>
</feature>
<reference evidence="2 3" key="1">
    <citation type="journal article" date="2022" name="bioRxiv">
        <title>Genomics of Preaxostyla Flagellates Illuminates Evolutionary Transitions and the Path Towards Mitochondrial Loss.</title>
        <authorList>
            <person name="Novak L.V.F."/>
            <person name="Treitli S.C."/>
            <person name="Pyrih J."/>
            <person name="Halakuc P."/>
            <person name="Pipaliya S.V."/>
            <person name="Vacek V."/>
            <person name="Brzon O."/>
            <person name="Soukal P."/>
            <person name="Eme L."/>
            <person name="Dacks J.B."/>
            <person name="Karnkowska A."/>
            <person name="Elias M."/>
            <person name="Hampl V."/>
        </authorList>
    </citation>
    <scope>NUCLEOTIDE SEQUENCE [LARGE SCALE GENOMIC DNA]</scope>
    <source>
        <strain evidence="2">NAU3</strain>
        <tissue evidence="2">Gut</tissue>
    </source>
</reference>
<keyword evidence="1" id="KW-0175">Coiled coil</keyword>
<gene>
    <name evidence="2" type="ORF">BLNAU_19321</name>
</gene>
<accession>A0ABQ9X251</accession>
<dbReference type="Proteomes" id="UP001281761">
    <property type="component" value="Unassembled WGS sequence"/>
</dbReference>